<protein>
    <recommendedName>
        <fullName evidence="5">3-deoxy-8-phosphooctulonate synthase</fullName>
        <ecNumber evidence="5">2.5.1.55</ecNumber>
    </recommendedName>
</protein>
<keyword evidence="11" id="KW-1185">Reference proteome</keyword>
<dbReference type="UniPathway" id="UPA00030"/>
<comment type="pathway">
    <text evidence="3">Carbohydrate biosynthesis; 3-deoxy-D-manno-octulosonate biosynthesis; 3-deoxy-D-manno-octulosonate from D-ribulose 5-phosphate: step 2/3.</text>
</comment>
<organism evidence="10 11">
    <name type="scientific">Chlorobium luteolum (strain DSM 273 / BCRC 81028 / 2530)</name>
    <name type="common">Pelodictyon luteolum</name>
    <dbReference type="NCBI Taxonomy" id="319225"/>
    <lineage>
        <taxon>Bacteria</taxon>
        <taxon>Pseudomonadati</taxon>
        <taxon>Chlorobiota</taxon>
        <taxon>Chlorobiia</taxon>
        <taxon>Chlorobiales</taxon>
        <taxon>Chlorobiaceae</taxon>
        <taxon>Chlorobium/Pelodictyon group</taxon>
        <taxon>Pelodictyon</taxon>
    </lineage>
</organism>
<dbReference type="EMBL" id="CP000096">
    <property type="protein sequence ID" value="ABB24895.1"/>
    <property type="molecule type" value="Genomic_DNA"/>
</dbReference>
<feature type="domain" description="DAHP synthetase I/KDSA" evidence="9">
    <location>
        <begin position="36"/>
        <end position="281"/>
    </location>
</feature>
<dbReference type="GO" id="GO:0005737">
    <property type="term" value="C:cytoplasm"/>
    <property type="evidence" value="ECO:0007669"/>
    <property type="project" value="UniProtKB-SubCell"/>
</dbReference>
<keyword evidence="6" id="KW-0963">Cytoplasm</keyword>
<evidence type="ECO:0000256" key="4">
    <source>
        <dbReference type="ARBA" id="ARBA00010499"/>
    </source>
</evidence>
<proteinExistence type="inferred from homology"/>
<dbReference type="GO" id="GO:0009103">
    <property type="term" value="P:lipopolysaccharide biosynthetic process"/>
    <property type="evidence" value="ECO:0007669"/>
    <property type="project" value="UniProtKB-UniPathway"/>
</dbReference>
<comment type="catalytic activity">
    <reaction evidence="8">
        <text>D-arabinose 5-phosphate + phosphoenolpyruvate + H2O = 3-deoxy-alpha-D-manno-2-octulosonate-8-phosphate + phosphate</text>
        <dbReference type="Rhea" id="RHEA:14053"/>
        <dbReference type="ChEBI" id="CHEBI:15377"/>
        <dbReference type="ChEBI" id="CHEBI:43474"/>
        <dbReference type="ChEBI" id="CHEBI:57693"/>
        <dbReference type="ChEBI" id="CHEBI:58702"/>
        <dbReference type="ChEBI" id="CHEBI:85985"/>
        <dbReference type="EC" id="2.5.1.55"/>
    </reaction>
</comment>
<dbReference type="NCBIfam" id="TIGR01362">
    <property type="entry name" value="KDO8P_synth"/>
    <property type="match status" value="1"/>
</dbReference>
<comment type="pathway">
    <text evidence="2">Bacterial outer membrane biogenesis; lipopolysaccharide biosynthesis.</text>
</comment>
<evidence type="ECO:0000256" key="2">
    <source>
        <dbReference type="ARBA" id="ARBA00004756"/>
    </source>
</evidence>
<comment type="similarity">
    <text evidence="4">Belongs to the KdsA family.</text>
</comment>
<dbReference type="eggNOG" id="COG2877">
    <property type="taxonomic scope" value="Bacteria"/>
</dbReference>
<dbReference type="UniPathway" id="UPA00357">
    <property type="reaction ID" value="UER00474"/>
</dbReference>
<dbReference type="Pfam" id="PF00793">
    <property type="entry name" value="DAHP_synth_1"/>
    <property type="match status" value="1"/>
</dbReference>
<dbReference type="AlphaFoldDB" id="Q3B186"/>
<dbReference type="SUPFAM" id="SSF51569">
    <property type="entry name" value="Aldolase"/>
    <property type="match status" value="1"/>
</dbReference>
<dbReference type="InterPro" id="IPR006218">
    <property type="entry name" value="DAHP1/KDSA"/>
</dbReference>
<evidence type="ECO:0000256" key="3">
    <source>
        <dbReference type="ARBA" id="ARBA00004845"/>
    </source>
</evidence>
<dbReference type="GO" id="GO:0008676">
    <property type="term" value="F:3-deoxy-8-phosphooctulonate synthase activity"/>
    <property type="evidence" value="ECO:0007669"/>
    <property type="project" value="UniProtKB-EC"/>
</dbReference>
<evidence type="ECO:0000256" key="7">
    <source>
        <dbReference type="ARBA" id="ARBA00022679"/>
    </source>
</evidence>
<sequence length="295" mass="31985">MPKCLGGIWPPLQFLTGRMMQKFSIGSIAVPDPDVPLFIAGPCVIENRSMAVTVAEELHHISRELGVRFIFKGSYRKANRSSGSSFTGIGDEAALEVLREIGDRYDMPVLTDVHETRDVELAARYVDVLQIPAFLSRQTELLQAAGETGLTVNIKKGQFMAPQDMALAAAKVSATGNQRIMLTERGSSFGYNNLVVDFRGIVKMAESGWPVIYDATHSLQLPGAGNGVSGGEREYVVPLARAAVAAGVDGLFFEVHPEPEKALSDAATQLPLGSFRPLVKQLIDLYRCVQPLHSS</sequence>
<dbReference type="STRING" id="319225.Plut_2053"/>
<reference evidence="11" key="1">
    <citation type="submission" date="2005-08" db="EMBL/GenBank/DDBJ databases">
        <title>Complete sequence of Pelodictyon luteolum DSM 273.</title>
        <authorList>
            <consortium name="US DOE Joint Genome Institute"/>
            <person name="Copeland A."/>
            <person name="Lucas S."/>
            <person name="Lapidus A."/>
            <person name="Barry K."/>
            <person name="Detter J.C."/>
            <person name="Glavina T."/>
            <person name="Hammon N."/>
            <person name="Israni S."/>
            <person name="Pitluck S."/>
            <person name="Bryant D."/>
            <person name="Schmutz J."/>
            <person name="Larimer F."/>
            <person name="Land M."/>
            <person name="Kyrpides N."/>
            <person name="Ivanova N."/>
            <person name="Richardson P."/>
        </authorList>
    </citation>
    <scope>NUCLEOTIDE SEQUENCE [LARGE SCALE GENOMIC DNA]</scope>
    <source>
        <strain evidence="11">DSM 273 / BCRC 81028 / 2530</strain>
    </source>
</reference>
<comment type="subcellular location">
    <subcellularLocation>
        <location evidence="1">Cytoplasm</location>
    </subcellularLocation>
</comment>
<keyword evidence="7 10" id="KW-0808">Transferase</keyword>
<dbReference type="EC" id="2.5.1.55" evidence="5"/>
<evidence type="ECO:0000256" key="8">
    <source>
        <dbReference type="ARBA" id="ARBA00049112"/>
    </source>
</evidence>
<accession>Q3B186</accession>
<dbReference type="InterPro" id="IPR006269">
    <property type="entry name" value="KDO8P_synthase"/>
</dbReference>
<evidence type="ECO:0000313" key="11">
    <source>
        <dbReference type="Proteomes" id="UP000002709"/>
    </source>
</evidence>
<evidence type="ECO:0000259" key="9">
    <source>
        <dbReference type="Pfam" id="PF00793"/>
    </source>
</evidence>
<dbReference type="HOGENOM" id="CLU_036666_0_0_10"/>
<dbReference type="KEGG" id="plt:Plut_2053"/>
<dbReference type="PANTHER" id="PTHR21057">
    <property type="entry name" value="PHOSPHO-2-DEHYDRO-3-DEOXYHEPTONATE ALDOLASE"/>
    <property type="match status" value="1"/>
</dbReference>
<gene>
    <name evidence="10" type="ordered locus">Plut_2053</name>
</gene>
<name>Q3B186_CHLL3</name>
<evidence type="ECO:0000313" key="10">
    <source>
        <dbReference type="EMBL" id="ABB24895.1"/>
    </source>
</evidence>
<dbReference type="Gene3D" id="3.20.20.70">
    <property type="entry name" value="Aldolase class I"/>
    <property type="match status" value="1"/>
</dbReference>
<dbReference type="NCBIfam" id="NF003543">
    <property type="entry name" value="PRK05198.1"/>
    <property type="match status" value="1"/>
</dbReference>
<dbReference type="Proteomes" id="UP000002709">
    <property type="component" value="Chromosome"/>
</dbReference>
<evidence type="ECO:0000256" key="5">
    <source>
        <dbReference type="ARBA" id="ARBA00012693"/>
    </source>
</evidence>
<evidence type="ECO:0000256" key="6">
    <source>
        <dbReference type="ARBA" id="ARBA00022490"/>
    </source>
</evidence>
<dbReference type="InterPro" id="IPR013785">
    <property type="entry name" value="Aldolase_TIM"/>
</dbReference>
<evidence type="ECO:0000256" key="1">
    <source>
        <dbReference type="ARBA" id="ARBA00004496"/>
    </source>
</evidence>